<dbReference type="STRING" id="33097.A0A150FWW4"/>
<dbReference type="InterPro" id="IPR020612">
    <property type="entry name" value="Methylthiotransferase_CS"/>
</dbReference>
<sequence>MTAACADDELGDIEDFDAGGLEDARPAKPSYLRRRVKAAAAADGDGDGDADGALTAAPGVAGMAGMAVPGTQAVWVKTFGCSHNISDSEYMAGQLADYGYRLVSDSSRDSADLWLVNSCTVKGPSQAAMSSLLAAGRAAGKRLLVAGCVPQGDKKLPELQGVSVLGVTQIDRVVEAVEETLRGHTVSLLAKKELPRLDLPKVRRNRHIEIVPISTGCLGACTYCKTKHARGHLGSYELGALVERVREIWLSSEDTGAYG</sequence>
<name>A0A150FWW4_GONPE</name>
<protein>
    <recommendedName>
        <fullName evidence="3">MTTase N-terminal domain-containing protein</fullName>
    </recommendedName>
</protein>
<evidence type="ECO:0000256" key="2">
    <source>
        <dbReference type="ARBA" id="ARBA00022679"/>
    </source>
</evidence>
<evidence type="ECO:0000313" key="4">
    <source>
        <dbReference type="EMBL" id="KXZ42103.1"/>
    </source>
</evidence>
<organism evidence="4 5">
    <name type="scientific">Gonium pectorale</name>
    <name type="common">Green alga</name>
    <dbReference type="NCBI Taxonomy" id="33097"/>
    <lineage>
        <taxon>Eukaryota</taxon>
        <taxon>Viridiplantae</taxon>
        <taxon>Chlorophyta</taxon>
        <taxon>core chlorophytes</taxon>
        <taxon>Chlorophyceae</taxon>
        <taxon>CS clade</taxon>
        <taxon>Chlamydomonadales</taxon>
        <taxon>Volvocaceae</taxon>
        <taxon>Gonium</taxon>
    </lineage>
</organism>
<evidence type="ECO:0000256" key="1">
    <source>
        <dbReference type="ARBA" id="ARBA00001966"/>
    </source>
</evidence>
<dbReference type="Gene3D" id="3.40.50.12160">
    <property type="entry name" value="Methylthiotransferase, N-terminal domain"/>
    <property type="match status" value="1"/>
</dbReference>
<gene>
    <name evidence="4" type="ORF">GPECTOR_204g385</name>
</gene>
<dbReference type="Proteomes" id="UP000075714">
    <property type="component" value="Unassembled WGS sequence"/>
</dbReference>
<dbReference type="PROSITE" id="PS51449">
    <property type="entry name" value="MTTASE_N"/>
    <property type="match status" value="1"/>
</dbReference>
<keyword evidence="5" id="KW-1185">Reference proteome</keyword>
<dbReference type="InterPro" id="IPR023404">
    <property type="entry name" value="rSAM_horseshoe"/>
</dbReference>
<evidence type="ECO:0000313" key="5">
    <source>
        <dbReference type="Proteomes" id="UP000075714"/>
    </source>
</evidence>
<dbReference type="Pfam" id="PF00919">
    <property type="entry name" value="UPF0004"/>
    <property type="match status" value="1"/>
</dbReference>
<dbReference type="GO" id="GO:0005783">
    <property type="term" value="C:endoplasmic reticulum"/>
    <property type="evidence" value="ECO:0007669"/>
    <property type="project" value="TreeGrafter"/>
</dbReference>
<proteinExistence type="predicted"/>
<dbReference type="GO" id="GO:0046872">
    <property type="term" value="F:metal ion binding"/>
    <property type="evidence" value="ECO:0007669"/>
    <property type="project" value="UniProtKB-KW"/>
</dbReference>
<keyword evidence="2" id="KW-0808">Transferase</keyword>
<comment type="caution">
    <text evidence="4">The sequence shown here is derived from an EMBL/GenBank/DDBJ whole genome shotgun (WGS) entry which is preliminary data.</text>
</comment>
<evidence type="ECO:0000259" key="3">
    <source>
        <dbReference type="PROSITE" id="PS51449"/>
    </source>
</evidence>
<dbReference type="PANTHER" id="PTHR11918">
    <property type="entry name" value="RADICAL SAM PROTEINS"/>
    <property type="match status" value="1"/>
</dbReference>
<accession>A0A150FWW4</accession>
<dbReference type="InterPro" id="IPR038135">
    <property type="entry name" value="Methylthiotransferase_N_sf"/>
</dbReference>
<dbReference type="FunFam" id="3.40.50.12160:FF:000009">
    <property type="entry name" value="threonylcarbamoyladenosine tRNA methylthiotransferase"/>
    <property type="match status" value="1"/>
</dbReference>
<dbReference type="InterPro" id="IPR013848">
    <property type="entry name" value="Methylthiotransferase_N"/>
</dbReference>
<dbReference type="GO" id="GO:0051539">
    <property type="term" value="F:4 iron, 4 sulfur cluster binding"/>
    <property type="evidence" value="ECO:0007669"/>
    <property type="project" value="UniProtKB-KW"/>
</dbReference>
<dbReference type="GO" id="GO:0035598">
    <property type="term" value="F:tRNA (N(6)-L-threonylcarbamoyladenosine(37)-C(2))-methylthiotransferase activity"/>
    <property type="evidence" value="ECO:0007669"/>
    <property type="project" value="TreeGrafter"/>
</dbReference>
<dbReference type="Gene3D" id="3.80.30.20">
    <property type="entry name" value="tm_1862 like domain"/>
    <property type="match status" value="1"/>
</dbReference>
<dbReference type="EMBL" id="LSYV01000203">
    <property type="protein sequence ID" value="KXZ42103.1"/>
    <property type="molecule type" value="Genomic_DNA"/>
</dbReference>
<reference evidence="5" key="1">
    <citation type="journal article" date="2016" name="Nat. Commun.">
        <title>The Gonium pectorale genome demonstrates co-option of cell cycle regulation during the evolution of multicellularity.</title>
        <authorList>
            <person name="Hanschen E.R."/>
            <person name="Marriage T.N."/>
            <person name="Ferris P.J."/>
            <person name="Hamaji T."/>
            <person name="Toyoda A."/>
            <person name="Fujiyama A."/>
            <person name="Neme R."/>
            <person name="Noguchi H."/>
            <person name="Minakuchi Y."/>
            <person name="Suzuki M."/>
            <person name="Kawai-Toyooka H."/>
            <person name="Smith D.R."/>
            <person name="Sparks H."/>
            <person name="Anderson J."/>
            <person name="Bakaric R."/>
            <person name="Luria V."/>
            <person name="Karger A."/>
            <person name="Kirschner M.W."/>
            <person name="Durand P.M."/>
            <person name="Michod R.E."/>
            <person name="Nozaki H."/>
            <person name="Olson B.J."/>
        </authorList>
    </citation>
    <scope>NUCLEOTIDE SEQUENCE [LARGE SCALE GENOMIC DNA]</scope>
    <source>
        <strain evidence="5">NIES-2863</strain>
    </source>
</reference>
<dbReference type="AlphaFoldDB" id="A0A150FWW4"/>
<feature type="domain" description="MTTase N-terminal" evidence="3">
    <location>
        <begin position="72"/>
        <end position="182"/>
    </location>
</feature>
<comment type="cofactor">
    <cofactor evidence="1">
        <name>[4Fe-4S] cluster</name>
        <dbReference type="ChEBI" id="CHEBI:49883"/>
    </cofactor>
</comment>
<dbReference type="PROSITE" id="PS01278">
    <property type="entry name" value="MTTASE_RADICAL"/>
    <property type="match status" value="1"/>
</dbReference>
<dbReference type="OrthoDB" id="1730074at2759"/>
<dbReference type="PANTHER" id="PTHR11918:SF45">
    <property type="entry name" value="THREONYLCARBAMOYLADENOSINE TRNA METHYLTHIOTRANSFERASE"/>
    <property type="match status" value="1"/>
</dbReference>